<feature type="compositionally biased region" description="Polar residues" evidence="1">
    <location>
        <begin position="382"/>
        <end position="418"/>
    </location>
</feature>
<feature type="compositionally biased region" description="Polar residues" evidence="1">
    <location>
        <begin position="287"/>
        <end position="309"/>
    </location>
</feature>
<feature type="domain" description="Chitin-binding type-2" evidence="2">
    <location>
        <begin position="105"/>
        <end position="163"/>
    </location>
</feature>
<evidence type="ECO:0000313" key="3">
    <source>
        <dbReference type="EMBL" id="CAD7455633.1"/>
    </source>
</evidence>
<accession>A0A7R9FLY4</accession>
<dbReference type="PANTHER" id="PTHR22933">
    <property type="entry name" value="FI18007P1-RELATED"/>
    <property type="match status" value="1"/>
</dbReference>
<feature type="compositionally biased region" description="Polar residues" evidence="1">
    <location>
        <begin position="246"/>
        <end position="274"/>
    </location>
</feature>
<dbReference type="SUPFAM" id="SSF57625">
    <property type="entry name" value="Invertebrate chitin-binding proteins"/>
    <property type="match status" value="1"/>
</dbReference>
<dbReference type="GO" id="GO:0005576">
    <property type="term" value="C:extracellular region"/>
    <property type="evidence" value="ECO:0007669"/>
    <property type="project" value="InterPro"/>
</dbReference>
<dbReference type="Gene3D" id="2.170.140.10">
    <property type="entry name" value="Chitin binding domain"/>
    <property type="match status" value="1"/>
</dbReference>
<dbReference type="InterPro" id="IPR036508">
    <property type="entry name" value="Chitin-bd_dom_sf"/>
</dbReference>
<dbReference type="Pfam" id="PF01607">
    <property type="entry name" value="CBM_14"/>
    <property type="match status" value="1"/>
</dbReference>
<dbReference type="SMART" id="SM00494">
    <property type="entry name" value="ChtBD2"/>
    <property type="match status" value="1"/>
</dbReference>
<feature type="compositionally biased region" description="Polar residues" evidence="1">
    <location>
        <begin position="226"/>
        <end position="238"/>
    </location>
</feature>
<dbReference type="PROSITE" id="PS50940">
    <property type="entry name" value="CHIT_BIND_II"/>
    <property type="match status" value="1"/>
</dbReference>
<evidence type="ECO:0000259" key="2">
    <source>
        <dbReference type="PROSITE" id="PS50940"/>
    </source>
</evidence>
<feature type="compositionally biased region" description="Polar residues" evidence="1">
    <location>
        <begin position="794"/>
        <end position="819"/>
    </location>
</feature>
<gene>
    <name evidence="3" type="ORF">TTEB3V08_LOCUS3699</name>
</gene>
<dbReference type="InterPro" id="IPR052976">
    <property type="entry name" value="Scoloptoxin-like"/>
</dbReference>
<feature type="compositionally biased region" description="Polar residues" evidence="1">
    <location>
        <begin position="459"/>
        <end position="474"/>
    </location>
</feature>
<name>A0A7R9FLY4_9NEOP</name>
<feature type="region of interest" description="Disordered" evidence="1">
    <location>
        <begin position="539"/>
        <end position="568"/>
    </location>
</feature>
<feature type="region of interest" description="Disordered" evidence="1">
    <location>
        <begin position="382"/>
        <end position="474"/>
    </location>
</feature>
<feature type="compositionally biased region" description="Polar residues" evidence="1">
    <location>
        <begin position="552"/>
        <end position="565"/>
    </location>
</feature>
<dbReference type="InterPro" id="IPR002557">
    <property type="entry name" value="Chitin-bd_dom"/>
</dbReference>
<dbReference type="PANTHER" id="PTHR22933:SF31">
    <property type="entry name" value="FI18007P1"/>
    <property type="match status" value="1"/>
</dbReference>
<sequence>MCGVTWQVPTLSISGLMKELQDEKTNITSIRERLPQMITELGLAGYDEASQEMSLEEMEEIFTPKQHVKRLVTGEGSGTKPLVYQGVQGRPGVDFPVLPSIPRTDFSCKQVKHSGYYADLDTDCQVFHICADGRKISFLCPNGTIFRQSHLICDWWWTVDCTSSKEHYEESAEQLANDQKVYRARADALAQSRSRQQVGRKPGVIREQESGDRQGRVISNERPRQLTYTNVRRANNGRQGRVLGGTQESETQRSNSPFQPSFSTSRPRNFQSGPSPTPFSPSAALQKISTEQQLDLKQPSESRQPTGNLQLPEDLIPPQESQFESNRGFEQSENYSDQLVGLEPPPEKLILVVPNQQPQQTKQRSDFLQRNLPSFDSTFQRQTNQNQDSLQNRQPKLNSDFEQNRSPFRNQQVPQDQQRFPAVLPTPNRPLPQPRPTQPTRRPITPPQQNRPPQEFRPTPQTRSSQTNRFNSNRQQLEIQNTRFSTNTQLSEPQDFLRSQNALRAFQFEQLQKQEQELHSSNGTKTYNHVRYFGSETERQQPAETGSFVGNRGNNFLLNSGQQQPFRPPFRNANNIKQQERLRFIGSPTTERNIVNTQKVASFEKSFADKHKTRVTPKPILDVALSQRVKPIVIQSFNRSSLVRNLVKNESETPIMEPEPPLNLRFSDEDDFEQAITEQEPPEGREFIDEDEFLNGITEPAPLSGEEFTEEEFTNSTETDQSVNEDLKEEDSEDDDFEDENQSNEEEEEAIIEPQPPEGKSFTSEDDSNNESKELVLDLEPPIESSTVEKNHNSNDNCFQGGQTLPQNRKTANYNIDKH</sequence>
<feature type="compositionally biased region" description="Polar residues" evidence="1">
    <location>
        <begin position="319"/>
        <end position="337"/>
    </location>
</feature>
<dbReference type="GO" id="GO:0008061">
    <property type="term" value="F:chitin binding"/>
    <property type="evidence" value="ECO:0007669"/>
    <property type="project" value="InterPro"/>
</dbReference>
<organism evidence="3">
    <name type="scientific">Timema tahoe</name>
    <dbReference type="NCBI Taxonomy" id="61484"/>
    <lineage>
        <taxon>Eukaryota</taxon>
        <taxon>Metazoa</taxon>
        <taxon>Ecdysozoa</taxon>
        <taxon>Arthropoda</taxon>
        <taxon>Hexapoda</taxon>
        <taxon>Insecta</taxon>
        <taxon>Pterygota</taxon>
        <taxon>Neoptera</taxon>
        <taxon>Polyneoptera</taxon>
        <taxon>Phasmatodea</taxon>
        <taxon>Timematodea</taxon>
        <taxon>Timematoidea</taxon>
        <taxon>Timematidae</taxon>
        <taxon>Timema</taxon>
    </lineage>
</organism>
<dbReference type="EMBL" id="OE000979">
    <property type="protein sequence ID" value="CAD7455633.1"/>
    <property type="molecule type" value="Genomic_DNA"/>
</dbReference>
<dbReference type="AlphaFoldDB" id="A0A7R9FLY4"/>
<feature type="region of interest" description="Disordered" evidence="1">
    <location>
        <begin position="697"/>
        <end position="819"/>
    </location>
</feature>
<evidence type="ECO:0000256" key="1">
    <source>
        <dbReference type="SAM" id="MobiDB-lite"/>
    </source>
</evidence>
<proteinExistence type="predicted"/>
<feature type="compositionally biased region" description="Acidic residues" evidence="1">
    <location>
        <begin position="727"/>
        <end position="751"/>
    </location>
</feature>
<protein>
    <recommendedName>
        <fullName evidence="2">Chitin-binding type-2 domain-containing protein</fullName>
    </recommendedName>
</protein>
<reference evidence="3" key="1">
    <citation type="submission" date="2020-11" db="EMBL/GenBank/DDBJ databases">
        <authorList>
            <person name="Tran Van P."/>
        </authorList>
    </citation>
    <scope>NUCLEOTIDE SEQUENCE</scope>
</reference>
<feature type="compositionally biased region" description="Pro residues" evidence="1">
    <location>
        <begin position="427"/>
        <end position="437"/>
    </location>
</feature>
<feature type="compositionally biased region" description="Basic and acidic residues" evidence="1">
    <location>
        <begin position="204"/>
        <end position="224"/>
    </location>
</feature>
<feature type="region of interest" description="Disordered" evidence="1">
    <location>
        <begin position="188"/>
        <end position="341"/>
    </location>
</feature>